<dbReference type="PANTHER" id="PTHR43847">
    <property type="entry name" value="BLL3993 PROTEIN"/>
    <property type="match status" value="1"/>
</dbReference>
<protein>
    <submittedName>
        <fullName evidence="6">Isoprenylcysteine carboxylmethyltransferase family protein</fullName>
    </submittedName>
</protein>
<dbReference type="PANTHER" id="PTHR43847:SF1">
    <property type="entry name" value="BLL3993 PROTEIN"/>
    <property type="match status" value="1"/>
</dbReference>
<evidence type="ECO:0000256" key="3">
    <source>
        <dbReference type="ARBA" id="ARBA00022989"/>
    </source>
</evidence>
<dbReference type="EMBL" id="WNKS01000002">
    <property type="protein sequence ID" value="MTV30112.1"/>
    <property type="molecule type" value="Genomic_DNA"/>
</dbReference>
<dbReference type="GO" id="GO:0016020">
    <property type="term" value="C:membrane"/>
    <property type="evidence" value="ECO:0007669"/>
    <property type="project" value="UniProtKB-SubCell"/>
</dbReference>
<evidence type="ECO:0000256" key="2">
    <source>
        <dbReference type="ARBA" id="ARBA00022692"/>
    </source>
</evidence>
<evidence type="ECO:0000313" key="7">
    <source>
        <dbReference type="Proteomes" id="UP000439113"/>
    </source>
</evidence>
<keyword evidence="2 5" id="KW-0812">Transmembrane</keyword>
<keyword evidence="4 5" id="KW-0472">Membrane</keyword>
<feature type="transmembrane region" description="Helical" evidence="5">
    <location>
        <begin position="66"/>
        <end position="84"/>
    </location>
</feature>
<dbReference type="InterPro" id="IPR007269">
    <property type="entry name" value="ICMT_MeTrfase"/>
</dbReference>
<keyword evidence="6" id="KW-0808">Transferase</keyword>
<accession>A0A6N8DI20</accession>
<dbReference type="InterPro" id="IPR052527">
    <property type="entry name" value="Metal_cation-efflux_comp"/>
</dbReference>
<organism evidence="6 7">
    <name type="scientific">Rhodoblastus acidophilus</name>
    <name type="common">Rhodopseudomonas acidophila</name>
    <dbReference type="NCBI Taxonomy" id="1074"/>
    <lineage>
        <taxon>Bacteria</taxon>
        <taxon>Pseudomonadati</taxon>
        <taxon>Pseudomonadota</taxon>
        <taxon>Alphaproteobacteria</taxon>
        <taxon>Hyphomicrobiales</taxon>
        <taxon>Rhodoblastaceae</taxon>
        <taxon>Rhodoblastus</taxon>
    </lineage>
</organism>
<sequence length="214" mass="22538">MGRALSILLGGALNGAAVVYARGAEAFATVPALAGLALVYVALTVAALFVGGNLSPGAREDRENRWVLPVFAVLGLAIAVTPAFDDAHGISTFGGDGLRWLGVTLFALGGVLRLWPVAVLGHRFSGLVAIQPNHRLQTTGVYSVIRHPSYLGLLVSSLGWALAFRSGIGVVLVGLLLIPLVGRIKAEENLLASQFGADYDAFRARTWRMIPGLW</sequence>
<reference evidence="6 7" key="1">
    <citation type="submission" date="2019-11" db="EMBL/GenBank/DDBJ databases">
        <title>Whole-genome sequence of a Rhodoblastus acidophilus DSM 142.</title>
        <authorList>
            <person name="Kyndt J.A."/>
            <person name="Meyer T.E."/>
        </authorList>
    </citation>
    <scope>NUCLEOTIDE SEQUENCE [LARGE SCALE GENOMIC DNA]</scope>
    <source>
        <strain evidence="6 7">DSM 142</strain>
    </source>
</reference>
<proteinExistence type="predicted"/>
<dbReference type="RefSeq" id="WP_155444769.1">
    <property type="nucleotide sequence ID" value="NZ_JAOQNR010000002.1"/>
</dbReference>
<comment type="subcellular location">
    <subcellularLocation>
        <location evidence="1">Membrane</location>
        <topology evidence="1">Multi-pass membrane protein</topology>
    </subcellularLocation>
</comment>
<keyword evidence="6" id="KW-0489">Methyltransferase</keyword>
<feature type="transmembrane region" description="Helical" evidence="5">
    <location>
        <begin position="31"/>
        <end position="54"/>
    </location>
</feature>
<dbReference type="GO" id="GO:0032259">
    <property type="term" value="P:methylation"/>
    <property type="evidence" value="ECO:0007669"/>
    <property type="project" value="UniProtKB-KW"/>
</dbReference>
<name>A0A6N8DI20_RHOAC</name>
<comment type="caution">
    <text evidence="6">The sequence shown here is derived from an EMBL/GenBank/DDBJ whole genome shotgun (WGS) entry which is preliminary data.</text>
</comment>
<dbReference type="Gene3D" id="1.20.120.1630">
    <property type="match status" value="1"/>
</dbReference>
<gene>
    <name evidence="6" type="ORF">GJ654_03790</name>
</gene>
<evidence type="ECO:0000256" key="5">
    <source>
        <dbReference type="SAM" id="Phobius"/>
    </source>
</evidence>
<feature type="transmembrane region" description="Helical" evidence="5">
    <location>
        <begin position="158"/>
        <end position="181"/>
    </location>
</feature>
<dbReference type="Proteomes" id="UP000439113">
    <property type="component" value="Unassembled WGS sequence"/>
</dbReference>
<dbReference type="AlphaFoldDB" id="A0A6N8DI20"/>
<evidence type="ECO:0000256" key="1">
    <source>
        <dbReference type="ARBA" id="ARBA00004141"/>
    </source>
</evidence>
<evidence type="ECO:0000256" key="4">
    <source>
        <dbReference type="ARBA" id="ARBA00023136"/>
    </source>
</evidence>
<dbReference type="GO" id="GO:0004671">
    <property type="term" value="F:protein C-terminal S-isoprenylcysteine carboxyl O-methyltransferase activity"/>
    <property type="evidence" value="ECO:0007669"/>
    <property type="project" value="InterPro"/>
</dbReference>
<dbReference type="Pfam" id="PF04140">
    <property type="entry name" value="ICMT"/>
    <property type="match status" value="1"/>
</dbReference>
<dbReference type="OrthoDB" id="9816156at2"/>
<keyword evidence="3 5" id="KW-1133">Transmembrane helix</keyword>
<evidence type="ECO:0000313" key="6">
    <source>
        <dbReference type="EMBL" id="MTV30112.1"/>
    </source>
</evidence>